<dbReference type="InterPro" id="IPR011576">
    <property type="entry name" value="Pyridox_Oxase_N"/>
</dbReference>
<dbReference type="Pfam" id="PF01243">
    <property type="entry name" value="PNPOx_N"/>
    <property type="match status" value="1"/>
</dbReference>
<gene>
    <name evidence="3" type="ORF">NP064_09720</name>
</gene>
<dbReference type="InterPro" id="IPR012349">
    <property type="entry name" value="Split_barrel_FMN-bd"/>
</dbReference>
<dbReference type="PANTHER" id="PTHR35176:SF1">
    <property type="entry name" value="F420H(2)-DEPENDENT BILIVERDIN REDUCTASE"/>
    <property type="match status" value="1"/>
</dbReference>
<dbReference type="EMBL" id="CP101988">
    <property type="protein sequence ID" value="UUI74108.1"/>
    <property type="molecule type" value="Genomic_DNA"/>
</dbReference>
<dbReference type="InterPro" id="IPR052019">
    <property type="entry name" value="F420H2_bilvrd_red/Heme_oxyg"/>
</dbReference>
<dbReference type="InterPro" id="IPR019920">
    <property type="entry name" value="F420-binding_dom_put"/>
</dbReference>
<dbReference type="SUPFAM" id="SSF50475">
    <property type="entry name" value="FMN-binding split barrel"/>
    <property type="match status" value="1"/>
</dbReference>
<protein>
    <submittedName>
        <fullName evidence="3">TIGR03618 family F420-dependent PPOX class oxidoreductase</fullName>
    </submittedName>
</protein>
<evidence type="ECO:0000259" key="2">
    <source>
        <dbReference type="Pfam" id="PF01243"/>
    </source>
</evidence>
<dbReference type="Gene3D" id="2.30.110.10">
    <property type="entry name" value="Electron Transport, Fmn-binding Protein, Chain A"/>
    <property type="match status" value="1"/>
</dbReference>
<dbReference type="NCBIfam" id="TIGR03618">
    <property type="entry name" value="Rv1155_F420"/>
    <property type="match status" value="1"/>
</dbReference>
<dbReference type="Proteomes" id="UP001316189">
    <property type="component" value="Chromosome"/>
</dbReference>
<feature type="domain" description="Pyridoxamine 5'-phosphate oxidase N-terminal" evidence="2">
    <location>
        <begin position="5"/>
        <end position="127"/>
    </location>
</feature>
<dbReference type="RefSeq" id="WP_227570903.1">
    <property type="nucleotide sequence ID" value="NZ_CP101988.1"/>
</dbReference>
<sequence length="132" mass="14431">MRTLSDEQLAFVTDRHLATLTTSRADGSPHVVPVAFTWDAARGRARITTKATSVKARNIERAAATGSPARVALCQVEGWRWLTLEGIATVVHDPAYIAQAVEAYAGRYRTLEFDPARVVIHLDVDSVMGSVR</sequence>
<keyword evidence="1" id="KW-0560">Oxidoreductase</keyword>
<organism evidence="3 4">
    <name type="scientific">Cellulomonas chengniuliangii</name>
    <dbReference type="NCBI Taxonomy" id="2968084"/>
    <lineage>
        <taxon>Bacteria</taxon>
        <taxon>Bacillati</taxon>
        <taxon>Actinomycetota</taxon>
        <taxon>Actinomycetes</taxon>
        <taxon>Micrococcales</taxon>
        <taxon>Cellulomonadaceae</taxon>
        <taxon>Cellulomonas</taxon>
    </lineage>
</organism>
<name>A0ABY5L0E9_9CELL</name>
<accession>A0ABY5L0E9</accession>
<reference evidence="3 4" key="1">
    <citation type="submission" date="2022-07" db="EMBL/GenBank/DDBJ databases">
        <title>Novel species in genus cellulomonas.</title>
        <authorList>
            <person name="Ye L."/>
        </authorList>
    </citation>
    <scope>NUCLEOTIDE SEQUENCE [LARGE SCALE GENOMIC DNA]</scope>
    <source>
        <strain evidence="4">zg-Y338</strain>
    </source>
</reference>
<evidence type="ECO:0000313" key="4">
    <source>
        <dbReference type="Proteomes" id="UP001316189"/>
    </source>
</evidence>
<evidence type="ECO:0000313" key="3">
    <source>
        <dbReference type="EMBL" id="UUI74108.1"/>
    </source>
</evidence>
<evidence type="ECO:0000256" key="1">
    <source>
        <dbReference type="ARBA" id="ARBA00023002"/>
    </source>
</evidence>
<dbReference type="PANTHER" id="PTHR35176">
    <property type="entry name" value="HEME OXYGENASE HI_0854-RELATED"/>
    <property type="match status" value="1"/>
</dbReference>
<proteinExistence type="predicted"/>
<keyword evidence="4" id="KW-1185">Reference proteome</keyword>